<evidence type="ECO:0000313" key="1">
    <source>
        <dbReference type="EMBL" id="CAK8987937.1"/>
    </source>
</evidence>
<evidence type="ECO:0000313" key="2">
    <source>
        <dbReference type="EMBL" id="CAK8988683.1"/>
    </source>
</evidence>
<organism evidence="2 3">
    <name type="scientific">Durusdinium trenchii</name>
    <dbReference type="NCBI Taxonomy" id="1381693"/>
    <lineage>
        <taxon>Eukaryota</taxon>
        <taxon>Sar</taxon>
        <taxon>Alveolata</taxon>
        <taxon>Dinophyceae</taxon>
        <taxon>Suessiales</taxon>
        <taxon>Symbiodiniaceae</taxon>
        <taxon>Durusdinium</taxon>
    </lineage>
</organism>
<protein>
    <submittedName>
        <fullName evidence="2">Uncharacterized protein</fullName>
    </submittedName>
</protein>
<comment type="caution">
    <text evidence="2">The sequence shown here is derived from an EMBL/GenBank/DDBJ whole genome shotgun (WGS) entry which is preliminary data.</text>
</comment>
<keyword evidence="3" id="KW-1185">Reference proteome</keyword>
<gene>
    <name evidence="1" type="ORF">CCMP2556_LOCUS1062</name>
    <name evidence="2" type="ORF">CCMP2556_LOCUS1355</name>
</gene>
<sequence length="125" mass="14269">MSRSGKRPLLAGTAHGFLDVGLESWLLWRGRWVSTKVMETYAQEAWSFQFLPGSRFGKGLEFPLELSDWFRWREDMVAIFVGPRGRKSRSSAASASGCVHFHKNQKPRGKHVLGRSYNNDINNNI</sequence>
<evidence type="ECO:0000313" key="3">
    <source>
        <dbReference type="Proteomes" id="UP001642484"/>
    </source>
</evidence>
<dbReference type="Proteomes" id="UP001642484">
    <property type="component" value="Unassembled WGS sequence"/>
</dbReference>
<proteinExistence type="predicted"/>
<dbReference type="EMBL" id="CAXAMN010000336">
    <property type="protein sequence ID" value="CAK8987937.1"/>
    <property type="molecule type" value="Genomic_DNA"/>
</dbReference>
<accession>A0ABP0HFX7</accession>
<reference evidence="2 3" key="1">
    <citation type="submission" date="2024-02" db="EMBL/GenBank/DDBJ databases">
        <authorList>
            <person name="Chen Y."/>
            <person name="Shah S."/>
            <person name="Dougan E. K."/>
            <person name="Thang M."/>
            <person name="Chan C."/>
        </authorList>
    </citation>
    <scope>NUCLEOTIDE SEQUENCE [LARGE SCALE GENOMIC DNA]</scope>
</reference>
<name>A0ABP0HFX7_9DINO</name>
<dbReference type="EMBL" id="CAXAMN010000447">
    <property type="protein sequence ID" value="CAK8988683.1"/>
    <property type="molecule type" value="Genomic_DNA"/>
</dbReference>